<evidence type="ECO:0000313" key="8">
    <source>
        <dbReference type="Proteomes" id="UP000722989"/>
    </source>
</evidence>
<feature type="transmembrane region" description="Helical" evidence="6">
    <location>
        <begin position="229"/>
        <end position="248"/>
    </location>
</feature>
<protein>
    <submittedName>
        <fullName evidence="7">ABC transporter permease</fullName>
    </submittedName>
</protein>
<feature type="transmembrane region" description="Helical" evidence="6">
    <location>
        <begin position="86"/>
        <end position="105"/>
    </location>
</feature>
<dbReference type="Pfam" id="PF02653">
    <property type="entry name" value="BPD_transp_2"/>
    <property type="match status" value="1"/>
</dbReference>
<feature type="transmembrane region" description="Helical" evidence="6">
    <location>
        <begin position="260"/>
        <end position="278"/>
    </location>
</feature>
<feature type="transmembrane region" description="Helical" evidence="6">
    <location>
        <begin position="284"/>
        <end position="304"/>
    </location>
</feature>
<sequence>MTTTTSTTTSAASASAPAVGAKRDPIAVALRSALLIGLVVLTIFFTAQSNLFLTAGNLKNIALSGAVLMVVAVPQALLVIMGVVDLSVGSVIGLAGVVTGLLIVDHGMAWQLAALIGIAIGAVAGLVNGLLVAFTRLSPIIVTLGTLQLYRGITQFLRSNPPANFGKGMQLLGRGLYLGVPVPVWIALVVFIIGAIVLYGTPSGRYVYAIGVNKEAAFLSGVATRALPLIVYAATGAAAGIGGVLLSAQLDSAPPGTLGVGFELNVLTAVLLGGIAFSGGRGTMFGVLLGVAFLGVLNNGMTLMNVPYYAQEMATGAALIIGAGLDELSQHSQLIRAIGRRR</sequence>
<accession>A0ABX0Y1Q8</accession>
<dbReference type="InterPro" id="IPR001851">
    <property type="entry name" value="ABC_transp_permease"/>
</dbReference>
<keyword evidence="5 6" id="KW-0472">Membrane</keyword>
<comment type="caution">
    <text evidence="7">The sequence shown here is derived from an EMBL/GenBank/DDBJ whole genome shotgun (WGS) entry which is preliminary data.</text>
</comment>
<proteinExistence type="predicted"/>
<name>A0ABX0Y1Q8_9ACTN</name>
<feature type="transmembrane region" description="Helical" evidence="6">
    <location>
        <begin position="60"/>
        <end position="80"/>
    </location>
</feature>
<evidence type="ECO:0000256" key="1">
    <source>
        <dbReference type="ARBA" id="ARBA00004651"/>
    </source>
</evidence>
<organism evidence="7 8">
    <name type="scientific">Planosporangium thailandense</name>
    <dbReference type="NCBI Taxonomy" id="765197"/>
    <lineage>
        <taxon>Bacteria</taxon>
        <taxon>Bacillati</taxon>
        <taxon>Actinomycetota</taxon>
        <taxon>Actinomycetes</taxon>
        <taxon>Micromonosporales</taxon>
        <taxon>Micromonosporaceae</taxon>
        <taxon>Planosporangium</taxon>
    </lineage>
</organism>
<reference evidence="7 8" key="1">
    <citation type="submission" date="2020-03" db="EMBL/GenBank/DDBJ databases">
        <title>WGS of the type strain of Planosporangium spp.</title>
        <authorList>
            <person name="Thawai C."/>
        </authorList>
    </citation>
    <scope>NUCLEOTIDE SEQUENCE [LARGE SCALE GENOMIC DNA]</scope>
    <source>
        <strain evidence="7 8">TBRC 5610</strain>
    </source>
</reference>
<evidence type="ECO:0000256" key="2">
    <source>
        <dbReference type="ARBA" id="ARBA00022475"/>
    </source>
</evidence>
<keyword evidence="3 6" id="KW-0812">Transmembrane</keyword>
<dbReference type="Proteomes" id="UP000722989">
    <property type="component" value="Unassembled WGS sequence"/>
</dbReference>
<feature type="transmembrane region" description="Helical" evidence="6">
    <location>
        <begin position="112"/>
        <end position="131"/>
    </location>
</feature>
<dbReference type="RefSeq" id="WP_167926888.1">
    <property type="nucleotide sequence ID" value="NZ_JAATVY010000015.1"/>
</dbReference>
<evidence type="ECO:0000313" key="7">
    <source>
        <dbReference type="EMBL" id="NJC71973.1"/>
    </source>
</evidence>
<keyword evidence="8" id="KW-1185">Reference proteome</keyword>
<feature type="transmembrane region" description="Helical" evidence="6">
    <location>
        <begin position="33"/>
        <end position="53"/>
    </location>
</feature>
<keyword evidence="2" id="KW-1003">Cell membrane</keyword>
<dbReference type="PANTHER" id="PTHR32196:SF72">
    <property type="entry name" value="RIBOSE IMPORT PERMEASE PROTEIN RBSC"/>
    <property type="match status" value="1"/>
</dbReference>
<dbReference type="CDD" id="cd06579">
    <property type="entry name" value="TM_PBP1_transp_AraH_like"/>
    <property type="match status" value="1"/>
</dbReference>
<evidence type="ECO:0000256" key="3">
    <source>
        <dbReference type="ARBA" id="ARBA00022692"/>
    </source>
</evidence>
<evidence type="ECO:0000256" key="6">
    <source>
        <dbReference type="SAM" id="Phobius"/>
    </source>
</evidence>
<evidence type="ECO:0000256" key="4">
    <source>
        <dbReference type="ARBA" id="ARBA00022989"/>
    </source>
</evidence>
<comment type="subcellular location">
    <subcellularLocation>
        <location evidence="1">Cell membrane</location>
        <topology evidence="1">Multi-pass membrane protein</topology>
    </subcellularLocation>
</comment>
<keyword evidence="4 6" id="KW-1133">Transmembrane helix</keyword>
<feature type="transmembrane region" description="Helical" evidence="6">
    <location>
        <begin position="175"/>
        <end position="199"/>
    </location>
</feature>
<dbReference type="EMBL" id="JAATVY010000015">
    <property type="protein sequence ID" value="NJC71973.1"/>
    <property type="molecule type" value="Genomic_DNA"/>
</dbReference>
<dbReference type="PANTHER" id="PTHR32196">
    <property type="entry name" value="ABC TRANSPORTER PERMEASE PROTEIN YPHD-RELATED-RELATED"/>
    <property type="match status" value="1"/>
</dbReference>
<gene>
    <name evidence="7" type="ORF">HC031_19950</name>
</gene>
<evidence type="ECO:0000256" key="5">
    <source>
        <dbReference type="ARBA" id="ARBA00023136"/>
    </source>
</evidence>